<comment type="caution">
    <text evidence="1">The sequence shown here is derived from an EMBL/GenBank/DDBJ whole genome shotgun (WGS) entry which is preliminary data.</text>
</comment>
<dbReference type="Proteomes" id="UP001149822">
    <property type="component" value="Unassembled WGS sequence"/>
</dbReference>
<dbReference type="EMBL" id="JAPTYD010000070">
    <property type="protein sequence ID" value="MCZ0964122.1"/>
    <property type="molecule type" value="Genomic_DNA"/>
</dbReference>
<proteinExistence type="predicted"/>
<accession>A0ABT4JC29</accession>
<organism evidence="1 2">
    <name type="scientific">Paracoccus benzoatiresistens</name>
    <dbReference type="NCBI Taxonomy" id="2997341"/>
    <lineage>
        <taxon>Bacteria</taxon>
        <taxon>Pseudomonadati</taxon>
        <taxon>Pseudomonadota</taxon>
        <taxon>Alphaproteobacteria</taxon>
        <taxon>Rhodobacterales</taxon>
        <taxon>Paracoccaceae</taxon>
        <taxon>Paracoccus</taxon>
    </lineage>
</organism>
<reference evidence="1" key="1">
    <citation type="submission" date="2022-12" db="EMBL/GenBank/DDBJ databases">
        <title>Paracoccus sp. EF6 isolated from a lake water.</title>
        <authorList>
            <person name="Liu H."/>
        </authorList>
    </citation>
    <scope>NUCLEOTIDE SEQUENCE</scope>
    <source>
        <strain evidence="1">EF6</strain>
    </source>
</reference>
<evidence type="ECO:0000313" key="1">
    <source>
        <dbReference type="EMBL" id="MCZ0964122.1"/>
    </source>
</evidence>
<name>A0ABT4JC29_9RHOB</name>
<sequence length="70" mass="7401">MRDDSEFLGFPGRMMGAAPFTGLMESLAAIGLLAAVGTEAAKDFTKDELINLLYQIQSEQGKAVTFTGAS</sequence>
<keyword evidence="2" id="KW-1185">Reference proteome</keyword>
<evidence type="ECO:0000313" key="2">
    <source>
        <dbReference type="Proteomes" id="UP001149822"/>
    </source>
</evidence>
<dbReference type="RefSeq" id="WP_268944218.1">
    <property type="nucleotide sequence ID" value="NZ_JAPTYD010000070.1"/>
</dbReference>
<protein>
    <submittedName>
        <fullName evidence="1">Uncharacterized protein</fullName>
    </submittedName>
</protein>
<gene>
    <name evidence="1" type="ORF">OU682_21300</name>
</gene>